<dbReference type="SUPFAM" id="SSF159594">
    <property type="entry name" value="XCC0632-like"/>
    <property type="match status" value="1"/>
</dbReference>
<dbReference type="AlphaFoldDB" id="A0A0G3BHZ9"/>
<accession>A0A0G3BHZ9</accession>
<feature type="chain" id="PRO_5005183553" description="ABC-type transport auxiliary lipoprotein component domain-containing protein" evidence="1">
    <location>
        <begin position="27"/>
        <end position="208"/>
    </location>
</feature>
<gene>
    <name evidence="3" type="ORF">AAW51_0290</name>
</gene>
<dbReference type="EMBL" id="CP011371">
    <property type="protein sequence ID" value="AKJ26981.1"/>
    <property type="molecule type" value="Genomic_DNA"/>
</dbReference>
<feature type="domain" description="ABC-type transport auxiliary lipoprotein component" evidence="2">
    <location>
        <begin position="36"/>
        <end position="195"/>
    </location>
</feature>
<dbReference type="STRING" id="413882.AAW51_0290"/>
<reference evidence="3 4" key="1">
    <citation type="submission" date="2015-05" db="EMBL/GenBank/DDBJ databases">
        <authorList>
            <person name="Tang B."/>
            <person name="Yu Y."/>
        </authorList>
    </citation>
    <scope>NUCLEOTIDE SEQUENCE [LARGE SCALE GENOMIC DNA]</scope>
    <source>
        <strain evidence="3 4">DSM 7029</strain>
    </source>
</reference>
<dbReference type="Proteomes" id="UP000035352">
    <property type="component" value="Chromosome"/>
</dbReference>
<name>A0A0G3BHZ9_9BURK</name>
<evidence type="ECO:0000256" key="1">
    <source>
        <dbReference type="SAM" id="SignalP"/>
    </source>
</evidence>
<evidence type="ECO:0000313" key="4">
    <source>
        <dbReference type="Proteomes" id="UP000035352"/>
    </source>
</evidence>
<evidence type="ECO:0000259" key="2">
    <source>
        <dbReference type="Pfam" id="PF03886"/>
    </source>
</evidence>
<feature type="signal peptide" evidence="1">
    <location>
        <begin position="1"/>
        <end position="26"/>
    </location>
</feature>
<dbReference type="PROSITE" id="PS51257">
    <property type="entry name" value="PROKAR_LIPOPROTEIN"/>
    <property type="match status" value="1"/>
</dbReference>
<evidence type="ECO:0000313" key="3">
    <source>
        <dbReference type="EMBL" id="AKJ26981.1"/>
    </source>
</evidence>
<dbReference type="Pfam" id="PF03886">
    <property type="entry name" value="ABC_trans_aux"/>
    <property type="match status" value="1"/>
</dbReference>
<organism evidence="3 4">
    <name type="scientific">Caldimonas brevitalea</name>
    <dbReference type="NCBI Taxonomy" id="413882"/>
    <lineage>
        <taxon>Bacteria</taxon>
        <taxon>Pseudomonadati</taxon>
        <taxon>Pseudomonadota</taxon>
        <taxon>Betaproteobacteria</taxon>
        <taxon>Burkholderiales</taxon>
        <taxon>Sphaerotilaceae</taxon>
        <taxon>Caldimonas</taxon>
    </lineage>
</organism>
<dbReference type="RefSeq" id="WP_053013234.1">
    <property type="nucleotide sequence ID" value="NZ_CP011371.1"/>
</dbReference>
<sequence length="208" mass="22774">MTPVRRPACRPLVGLLLLAALAGGCANDKPPSTLLTLPPATLRTPPATAPGQALALAVRRVAVPEYLLTRRVRYRADSSTLAEWPQTYWAERFEVGVTREFIAALRQALPGWTICEGSCTDRVADLSLNVDLAPLDYQRAQRLLTADARITLASPSLQPRTQPLVERRLEVHSQTDTPQGQAQALIEVLQTLAVDTATGLRKLNPNRR</sequence>
<dbReference type="Gene3D" id="3.40.50.10610">
    <property type="entry name" value="ABC-type transport auxiliary lipoprotein component"/>
    <property type="match status" value="1"/>
</dbReference>
<proteinExistence type="predicted"/>
<dbReference type="InterPro" id="IPR005586">
    <property type="entry name" value="ABC_trans_aux"/>
</dbReference>
<keyword evidence="4" id="KW-1185">Reference proteome</keyword>
<dbReference type="KEGG" id="pbh:AAW51_0290"/>
<protein>
    <recommendedName>
        <fullName evidence="2">ABC-type transport auxiliary lipoprotein component domain-containing protein</fullName>
    </recommendedName>
</protein>
<keyword evidence="1" id="KW-0732">Signal</keyword>